<comment type="caution">
    <text evidence="1">The sequence shown here is derived from an EMBL/GenBank/DDBJ whole genome shotgun (WGS) entry which is preliminary data.</text>
</comment>
<accession>A0ABU2NYA4</accession>
<proteinExistence type="predicted"/>
<evidence type="ECO:0000313" key="1">
    <source>
        <dbReference type="EMBL" id="MDT0381974.1"/>
    </source>
</evidence>
<organism evidence="1 2">
    <name type="scientific">Streptomyces hazeniae</name>
    <dbReference type="NCBI Taxonomy" id="3075538"/>
    <lineage>
        <taxon>Bacteria</taxon>
        <taxon>Bacillati</taxon>
        <taxon>Actinomycetota</taxon>
        <taxon>Actinomycetes</taxon>
        <taxon>Kitasatosporales</taxon>
        <taxon>Streptomycetaceae</taxon>
        <taxon>Streptomyces</taxon>
    </lineage>
</organism>
<evidence type="ECO:0000313" key="2">
    <source>
        <dbReference type="Proteomes" id="UP001183414"/>
    </source>
</evidence>
<dbReference type="Proteomes" id="UP001183414">
    <property type="component" value="Unassembled WGS sequence"/>
</dbReference>
<gene>
    <name evidence="1" type="ORF">RM572_24740</name>
</gene>
<keyword evidence="2" id="KW-1185">Reference proteome</keyword>
<dbReference type="EMBL" id="JAVREQ010000028">
    <property type="protein sequence ID" value="MDT0381974.1"/>
    <property type="molecule type" value="Genomic_DNA"/>
</dbReference>
<dbReference type="RefSeq" id="WP_311675618.1">
    <property type="nucleotide sequence ID" value="NZ_JAVREQ010000028.1"/>
</dbReference>
<sequence>MCVSLAPAEFSGTTLYAGRCRHPQHGLVHVLGYQNTALNRASGPNAMLLHLPARRLTGRHFLPVGDDTDVLRRMVDAVRPRARSAAAPMDWMGAAPGGAVEVFDHDVYTVLLADDPMLLPGALSKVPKRKRPRLDPELMAFYADAYPDHPVAVCCFDNADAREAKPLLLWYEPHDPDVLTAPALDCHTGGPPDPDGLVGVDHWVLFGTDEAPPEHGAPVTYRRGMRHELRRFLPDRVVGARYTGRLPNGDFALTHADLLAGDLGRVQRVGPGGVPVGV</sequence>
<name>A0ABU2NYA4_9ACTN</name>
<protein>
    <submittedName>
        <fullName evidence="1">Uncharacterized protein</fullName>
    </submittedName>
</protein>
<reference evidence="2" key="1">
    <citation type="submission" date="2023-07" db="EMBL/GenBank/DDBJ databases">
        <title>30 novel species of actinomycetes from the DSMZ collection.</title>
        <authorList>
            <person name="Nouioui I."/>
        </authorList>
    </citation>
    <scope>NUCLEOTIDE SEQUENCE [LARGE SCALE GENOMIC DNA]</scope>
    <source>
        <strain evidence="2">DSM 42041</strain>
    </source>
</reference>